<accession>A0A343VRM9</accession>
<protein>
    <submittedName>
        <fullName evidence="1">Uncharacterized protein</fullName>
    </submittedName>
</protein>
<proteinExistence type="predicted"/>
<dbReference type="RefSeq" id="WP_155921986.1">
    <property type="nucleotide sequence ID" value="NZ_MF600313.1"/>
</dbReference>
<gene>
    <name evidence="1" type="ORF">B5P44_p00258</name>
</gene>
<sequence length="211" mass="23547">MSHPSRVVFDAPPEAQPPQLYCVGRPKTQPHPEPRDVAFRQIRIGRNRVMTRLQWRGWRVDISDDNRAVTVPRQHGANGPIEELSALMAFAYDRIGVQVTPGSGTSAEVLANADPVHVEDAIALLEATWRIVERRWPQRRSLNIYTCLNEAWEQDEMLVPPVIPLAALRAALPEGKLLCDYTARHSPQTAKALFGGAIALLRRRRQLGGAA</sequence>
<dbReference type="EMBL" id="MF600313">
    <property type="protein sequence ID" value="AVN58553.1"/>
    <property type="molecule type" value="Genomic_DNA"/>
</dbReference>
<geneLocation type="plasmid" evidence="1">
    <name>pCBMA213_1</name>
</geneLocation>
<reference evidence="1" key="1">
    <citation type="journal article" date="2018" name="Front. Microbiol.">
        <title>Beyond the Limits: tRNA Array Units in Mycobacterium Genomes.</title>
        <authorList>
            <person name="Morgado S.M."/>
            <person name="Vicente A.C."/>
        </authorList>
    </citation>
    <scope>NUCLEOTIDE SEQUENCE</scope>
    <source>
        <strain evidence="1">CBMA 213</strain>
        <plasmid evidence="1">pCBMA213_1</plasmid>
    </source>
</reference>
<dbReference type="AlphaFoldDB" id="A0A343VRM9"/>
<keyword evidence="1" id="KW-0614">Plasmid</keyword>
<name>A0A343VRM9_9MYCO</name>
<evidence type="ECO:0000313" key="1">
    <source>
        <dbReference type="EMBL" id="AVN58553.1"/>
    </source>
</evidence>
<organism evidence="1">
    <name type="scientific">Mycolicibacterium sp. CBMA 213</name>
    <dbReference type="NCBI Taxonomy" id="1968788"/>
    <lineage>
        <taxon>Bacteria</taxon>
        <taxon>Bacillati</taxon>
        <taxon>Actinomycetota</taxon>
        <taxon>Actinomycetes</taxon>
        <taxon>Mycobacteriales</taxon>
        <taxon>Mycobacteriaceae</taxon>
        <taxon>Mycolicibacterium</taxon>
    </lineage>
</organism>